<dbReference type="OrthoDB" id="9771846at2"/>
<dbReference type="CAZy" id="GT2">
    <property type="family name" value="Glycosyltransferase Family 2"/>
</dbReference>
<evidence type="ECO:0000313" key="5">
    <source>
        <dbReference type="EMBL" id="ADI39144.1"/>
    </source>
</evidence>
<dbReference type="PANTHER" id="PTHR43179">
    <property type="entry name" value="RHAMNOSYLTRANSFERASE WBBL"/>
    <property type="match status" value="1"/>
</dbReference>
<proteinExistence type="inferred from homology"/>
<dbReference type="AlphaFoldDB" id="D6YSU9"/>
<evidence type="ECO:0000259" key="4">
    <source>
        <dbReference type="Pfam" id="PF00535"/>
    </source>
</evidence>
<dbReference type="Gene3D" id="3.90.550.10">
    <property type="entry name" value="Spore Coat Polysaccharide Biosynthesis Protein SpsA, Chain A"/>
    <property type="match status" value="1"/>
</dbReference>
<organism evidence="5 6">
    <name type="scientific">Waddlia chondrophila (strain ATCC VR-1470 / WSU 86-1044)</name>
    <dbReference type="NCBI Taxonomy" id="716544"/>
    <lineage>
        <taxon>Bacteria</taxon>
        <taxon>Pseudomonadati</taxon>
        <taxon>Chlamydiota</taxon>
        <taxon>Chlamydiia</taxon>
        <taxon>Parachlamydiales</taxon>
        <taxon>Waddliaceae</taxon>
        <taxon>Waddlia</taxon>
    </lineage>
</organism>
<dbReference type="InterPro" id="IPR029044">
    <property type="entry name" value="Nucleotide-diphossugar_trans"/>
</dbReference>
<dbReference type="EMBL" id="CP001928">
    <property type="protein sequence ID" value="ADI39144.1"/>
    <property type="molecule type" value="Genomic_DNA"/>
</dbReference>
<reference evidence="5 6" key="1">
    <citation type="journal article" date="2010" name="PLoS ONE">
        <title>The Waddlia genome: a window into chlamydial biology.</title>
        <authorList>
            <person name="Bertelli C."/>
            <person name="Collyn F."/>
            <person name="Croxatto A."/>
            <person name="Ruckert C."/>
            <person name="Polkinghorne A."/>
            <person name="Kebbi-Beghdadi C."/>
            <person name="Goesmann A."/>
            <person name="Vaughan L."/>
            <person name="Greub G."/>
        </authorList>
    </citation>
    <scope>NUCLEOTIDE SEQUENCE [LARGE SCALE GENOMIC DNA]</scope>
    <source>
        <strain evidence="6">ATCC VR-1470 / WSU 86-1044</strain>
    </source>
</reference>
<protein>
    <submittedName>
        <fullName evidence="5">Glycosyltransferase, family 2</fullName>
    </submittedName>
</protein>
<dbReference type="InterPro" id="IPR001173">
    <property type="entry name" value="Glyco_trans_2-like"/>
</dbReference>
<sequence>MLFKLKKKQPERQRVSVIIISYNNESQVAKCLDALRQQTVSPHQMILVDTGSKDRSYLEKYREECYVIEAEPHCGFCVGNNLGYLAVDPEADAVLFLNPDAFLFPDFLENGARYLSHHTDVGAITGLTLGYDFEMKKPTGFVDTTGIFSTWYGKWYDRGQGSIYEPVNSPGHGDIPAICGAVFLGRKKALDQTRINREVMDSRYFMYKEDIDLSLRLLKKKWKLRYVPELKAYHCRGWKKNRKEMPRQYRLYSARNELRVNWGRKHLIGSLYSLTKYLTVKVFNC</sequence>
<dbReference type="KEGG" id="wch:wcw_1805"/>
<evidence type="ECO:0000256" key="2">
    <source>
        <dbReference type="ARBA" id="ARBA00022676"/>
    </source>
</evidence>
<evidence type="ECO:0000256" key="1">
    <source>
        <dbReference type="ARBA" id="ARBA00006739"/>
    </source>
</evidence>
<dbReference type="SUPFAM" id="SSF53448">
    <property type="entry name" value="Nucleotide-diphospho-sugar transferases"/>
    <property type="match status" value="1"/>
</dbReference>
<dbReference type="STRING" id="716544.wcw_1805"/>
<comment type="similarity">
    <text evidence="1">Belongs to the glycosyltransferase 2 family.</text>
</comment>
<dbReference type="Proteomes" id="UP000001505">
    <property type="component" value="Chromosome"/>
</dbReference>
<dbReference type="eggNOG" id="COG1216">
    <property type="taxonomic scope" value="Bacteria"/>
</dbReference>
<evidence type="ECO:0000256" key="3">
    <source>
        <dbReference type="ARBA" id="ARBA00022679"/>
    </source>
</evidence>
<dbReference type="HOGENOM" id="CLU_023845_4_0_0"/>
<keyword evidence="2" id="KW-0328">Glycosyltransferase</keyword>
<dbReference type="RefSeq" id="WP_013182846.1">
    <property type="nucleotide sequence ID" value="NC_014225.1"/>
</dbReference>
<gene>
    <name evidence="5" type="ordered locus">wcw_1805</name>
</gene>
<keyword evidence="6" id="KW-1185">Reference proteome</keyword>
<dbReference type="GO" id="GO:0016757">
    <property type="term" value="F:glycosyltransferase activity"/>
    <property type="evidence" value="ECO:0007669"/>
    <property type="project" value="UniProtKB-KW"/>
</dbReference>
<accession>D6YSU9</accession>
<dbReference type="PANTHER" id="PTHR43179:SF12">
    <property type="entry name" value="GALACTOFURANOSYLTRANSFERASE GLFT2"/>
    <property type="match status" value="1"/>
</dbReference>
<name>D6YSU9_WADCW</name>
<keyword evidence="3 5" id="KW-0808">Transferase</keyword>
<feature type="domain" description="Glycosyltransferase 2-like" evidence="4">
    <location>
        <begin position="16"/>
        <end position="136"/>
    </location>
</feature>
<dbReference type="Pfam" id="PF00535">
    <property type="entry name" value="Glycos_transf_2"/>
    <property type="match status" value="1"/>
</dbReference>
<evidence type="ECO:0000313" key="6">
    <source>
        <dbReference type="Proteomes" id="UP000001505"/>
    </source>
</evidence>